<gene>
    <name evidence="10" type="ORF">OEZ85_012326</name>
</gene>
<dbReference type="PANTHER" id="PTHR13085">
    <property type="entry name" value="MICROSOMAL SIGNAL PEPTIDASE 25 KDA SUBUNIT"/>
    <property type="match status" value="1"/>
</dbReference>
<evidence type="ECO:0000256" key="9">
    <source>
        <dbReference type="RuleBase" id="RU368033"/>
    </source>
</evidence>
<protein>
    <recommendedName>
        <fullName evidence="3 9">Signal peptidase complex subunit 2</fullName>
    </recommendedName>
</protein>
<accession>A0ABY8TT09</accession>
<evidence type="ECO:0000256" key="2">
    <source>
        <dbReference type="ARBA" id="ARBA00007324"/>
    </source>
</evidence>
<evidence type="ECO:0000256" key="5">
    <source>
        <dbReference type="ARBA" id="ARBA00022824"/>
    </source>
</evidence>
<sequence length="203" mass="22596">MGPRPVVSTAPAEQQPQPEKINLDDGHAIKHKLDSTASEVILQSGYVEDHLISNVKITLGLIAIAVAFYSHFGPGKFPANWSAVVYCVAAYCVLNLVLIIFCNIKEGDSFLITHPKPGSEYGLRVASRMERYSDQYTLIISSANKWLDREVKMETSVTDYFHSDGYLAEAKYKHHVAKLLSQYERLDASSDPRPKALNPGKQD</sequence>
<reference evidence="10 11" key="1">
    <citation type="submission" date="2023-05" db="EMBL/GenBank/DDBJ databases">
        <title>A 100% complete, gapless, phased diploid assembly of the Scenedesmus obliquus UTEX 3031 genome.</title>
        <authorList>
            <person name="Biondi T.C."/>
            <person name="Hanschen E.R."/>
            <person name="Kwon T."/>
            <person name="Eng W."/>
            <person name="Kruse C.P.S."/>
            <person name="Koehler S.I."/>
            <person name="Kunde Y."/>
            <person name="Gleasner C.D."/>
            <person name="You Mak K.T."/>
            <person name="Polle J."/>
            <person name="Hovde B.T."/>
            <person name="Starkenburg S.R."/>
        </authorList>
    </citation>
    <scope>NUCLEOTIDE SEQUENCE [LARGE SCALE GENOMIC DNA]</scope>
    <source>
        <strain evidence="10 11">DOE0152z</strain>
    </source>
</reference>
<keyword evidence="7 9" id="KW-0472">Membrane</keyword>
<dbReference type="InterPro" id="IPR009582">
    <property type="entry name" value="Spc2/SPCS2"/>
</dbReference>
<keyword evidence="5 9" id="KW-0256">Endoplasmic reticulum</keyword>
<organism evidence="10 11">
    <name type="scientific">Tetradesmus obliquus</name>
    <name type="common">Green alga</name>
    <name type="synonym">Acutodesmus obliquus</name>
    <dbReference type="NCBI Taxonomy" id="3088"/>
    <lineage>
        <taxon>Eukaryota</taxon>
        <taxon>Viridiplantae</taxon>
        <taxon>Chlorophyta</taxon>
        <taxon>core chlorophytes</taxon>
        <taxon>Chlorophyceae</taxon>
        <taxon>CS clade</taxon>
        <taxon>Sphaeropleales</taxon>
        <taxon>Scenedesmaceae</taxon>
        <taxon>Tetradesmus</taxon>
    </lineage>
</organism>
<evidence type="ECO:0000256" key="7">
    <source>
        <dbReference type="ARBA" id="ARBA00023136"/>
    </source>
</evidence>
<evidence type="ECO:0000313" key="11">
    <source>
        <dbReference type="Proteomes" id="UP001244341"/>
    </source>
</evidence>
<dbReference type="PANTHER" id="PTHR13085:SF0">
    <property type="entry name" value="SIGNAL PEPTIDASE COMPLEX SUBUNIT 2"/>
    <property type="match status" value="1"/>
</dbReference>
<dbReference type="Pfam" id="PF06703">
    <property type="entry name" value="SPC25"/>
    <property type="match status" value="1"/>
</dbReference>
<evidence type="ECO:0000256" key="1">
    <source>
        <dbReference type="ARBA" id="ARBA00004477"/>
    </source>
</evidence>
<keyword evidence="4 9" id="KW-0812">Transmembrane</keyword>
<dbReference type="EMBL" id="CP126210">
    <property type="protein sequence ID" value="WIA12262.1"/>
    <property type="molecule type" value="Genomic_DNA"/>
</dbReference>
<comment type="function">
    <text evidence="8 9">Component of the signal peptidase complex (SPC) which catalyzes the cleavage of N-terminal signal sequences from nascent proteins as they are translocated into the lumen of the endoplasmic reticulum. Enhances the enzymatic activity of SPC and facilitates the interactions between different components of the translocation site.</text>
</comment>
<feature type="transmembrane region" description="Helical" evidence="9">
    <location>
        <begin position="51"/>
        <end position="71"/>
    </location>
</feature>
<comment type="similarity">
    <text evidence="2 9">Belongs to the SPCS2 family.</text>
</comment>
<keyword evidence="11" id="KW-1185">Reference proteome</keyword>
<evidence type="ECO:0000256" key="8">
    <source>
        <dbReference type="ARBA" id="ARBA00045608"/>
    </source>
</evidence>
<proteinExistence type="inferred from homology"/>
<evidence type="ECO:0000256" key="4">
    <source>
        <dbReference type="ARBA" id="ARBA00022692"/>
    </source>
</evidence>
<evidence type="ECO:0000256" key="6">
    <source>
        <dbReference type="ARBA" id="ARBA00022989"/>
    </source>
</evidence>
<evidence type="ECO:0000313" key="10">
    <source>
        <dbReference type="EMBL" id="WIA12262.1"/>
    </source>
</evidence>
<dbReference type="Proteomes" id="UP001244341">
    <property type="component" value="Chromosome 3b"/>
</dbReference>
<keyword evidence="6 9" id="KW-1133">Transmembrane helix</keyword>
<feature type="transmembrane region" description="Helical" evidence="9">
    <location>
        <begin position="83"/>
        <end position="104"/>
    </location>
</feature>
<evidence type="ECO:0000256" key="3">
    <source>
        <dbReference type="ARBA" id="ARBA00017057"/>
    </source>
</evidence>
<comment type="subcellular location">
    <subcellularLocation>
        <location evidence="1 9">Endoplasmic reticulum membrane</location>
        <topology evidence="1 9">Multi-pass membrane protein</topology>
    </subcellularLocation>
</comment>
<name>A0ABY8TT09_TETOB</name>